<dbReference type="GeneID" id="56077994"/>
<evidence type="ECO:0000313" key="2">
    <source>
        <dbReference type="EMBL" id="QLH77421.1"/>
    </source>
</evidence>
<dbReference type="EMBL" id="CP058910">
    <property type="protein sequence ID" value="QLH77421.1"/>
    <property type="molecule type" value="Genomic_DNA"/>
</dbReference>
<proteinExistence type="predicted"/>
<dbReference type="Proteomes" id="UP000509667">
    <property type="component" value="Chromosome"/>
</dbReference>
<keyword evidence="3" id="KW-1185">Reference proteome</keyword>
<dbReference type="RefSeq" id="WP_179911348.1">
    <property type="nucleotide sequence ID" value="NZ_CP058910.1"/>
</dbReference>
<protein>
    <submittedName>
        <fullName evidence="2">Uncharacterized protein</fullName>
    </submittedName>
</protein>
<name>A0A7D5P2G2_9EURY</name>
<feature type="compositionally biased region" description="Acidic residues" evidence="1">
    <location>
        <begin position="49"/>
        <end position="69"/>
    </location>
</feature>
<gene>
    <name evidence="2" type="ORF">HZS55_08985</name>
</gene>
<organism evidence="2 3">
    <name type="scientific">Halosimplex rubrum</name>
    <dbReference type="NCBI Taxonomy" id="869889"/>
    <lineage>
        <taxon>Archaea</taxon>
        <taxon>Methanobacteriati</taxon>
        <taxon>Methanobacteriota</taxon>
        <taxon>Stenosarchaea group</taxon>
        <taxon>Halobacteria</taxon>
        <taxon>Halobacteriales</taxon>
        <taxon>Haloarculaceae</taxon>
        <taxon>Halosimplex</taxon>
    </lineage>
</organism>
<dbReference type="AlphaFoldDB" id="A0A7D5P2G2"/>
<evidence type="ECO:0000256" key="1">
    <source>
        <dbReference type="SAM" id="MobiDB-lite"/>
    </source>
</evidence>
<dbReference type="OrthoDB" id="375810at2157"/>
<feature type="region of interest" description="Disordered" evidence="1">
    <location>
        <begin position="48"/>
        <end position="69"/>
    </location>
</feature>
<dbReference type="KEGG" id="hrr:HZS55_08985"/>
<reference evidence="2 3" key="1">
    <citation type="submission" date="2020-07" db="EMBL/GenBank/DDBJ databases">
        <title>Halosimplex pelagicum sp. nov. and Halosimplex rubrum sp. nov., isolated from salted brown alga Laminaria, and emended description of the genus Halosimplex.</title>
        <authorList>
            <person name="Cui H."/>
        </authorList>
    </citation>
    <scope>NUCLEOTIDE SEQUENCE [LARGE SCALE GENOMIC DNA]</scope>
    <source>
        <strain evidence="2 3">R27</strain>
    </source>
</reference>
<evidence type="ECO:0000313" key="3">
    <source>
        <dbReference type="Proteomes" id="UP000509667"/>
    </source>
</evidence>
<sequence length="69" mass="7903">MSQTEQRVREFVPGETDIDQWIRDHRELIEREANSDAPDAWVFQSFLDSIDDGEDDESDETDDEGGVSA</sequence>
<accession>A0A7D5P2G2</accession>